<feature type="transmembrane region" description="Helical" evidence="2">
    <location>
        <begin position="198"/>
        <end position="223"/>
    </location>
</feature>
<dbReference type="NCBIfam" id="TIGR00697">
    <property type="entry name" value="queuosine precursor transporter"/>
    <property type="match status" value="1"/>
</dbReference>
<dbReference type="PANTHER" id="PTHR34300">
    <property type="entry name" value="QUEUOSINE PRECURSOR TRANSPORTER-RELATED"/>
    <property type="match status" value="1"/>
</dbReference>
<sequence length="236" mass="26266">MSNELVLIVSLVCIYAAVVLFYKFFGKTGLYMWTVVATIAANIEALILVDAFGMEQTLGNILFASTFLVTDILSETEGRKYANTAVKIGICVSIAFILISQSWFLYTPNANDWAMPSIQSVFSNTPRLMLVSIAVYGIVQMFDVCAYHLIWKRTEKVLGDSQKGLWIRNNGSTLLSQLMNTVLFTFGAFAGVHSFSTLIHICMSSYVIFIFTSVLDTPAVYLARKLKNKNQISELS</sequence>
<dbReference type="RefSeq" id="WP_160201156.1">
    <property type="nucleotide sequence ID" value="NZ_QXWK01000007.1"/>
</dbReference>
<evidence type="ECO:0000313" key="4">
    <source>
        <dbReference type="Proteomes" id="UP000446866"/>
    </source>
</evidence>
<keyword evidence="2" id="KW-0812">Transmembrane</keyword>
<dbReference type="Proteomes" id="UP000446866">
    <property type="component" value="Unassembled WGS sequence"/>
</dbReference>
<comment type="caution">
    <text evidence="3">The sequence shown here is derived from an EMBL/GenBank/DDBJ whole genome shotgun (WGS) entry which is preliminary data.</text>
</comment>
<dbReference type="AlphaFoldDB" id="A0A845QGD2"/>
<name>A0A845QGD2_9FIRM</name>
<feature type="transmembrane region" description="Helical" evidence="2">
    <location>
        <begin position="30"/>
        <end position="52"/>
    </location>
</feature>
<dbReference type="EMBL" id="QXWK01000007">
    <property type="protein sequence ID" value="NBH60859.1"/>
    <property type="molecule type" value="Genomic_DNA"/>
</dbReference>
<feature type="transmembrane region" description="Helical" evidence="2">
    <location>
        <begin position="86"/>
        <end position="106"/>
    </location>
</feature>
<gene>
    <name evidence="3" type="ORF">D0435_04185</name>
</gene>
<accession>A0A845QGD2</accession>
<organism evidence="3 4">
    <name type="scientific">Anaerotruncus colihominis</name>
    <dbReference type="NCBI Taxonomy" id="169435"/>
    <lineage>
        <taxon>Bacteria</taxon>
        <taxon>Bacillati</taxon>
        <taxon>Bacillota</taxon>
        <taxon>Clostridia</taxon>
        <taxon>Eubacteriales</taxon>
        <taxon>Oscillospiraceae</taxon>
        <taxon>Anaerotruncus</taxon>
    </lineage>
</organism>
<evidence type="ECO:0000256" key="2">
    <source>
        <dbReference type="SAM" id="Phobius"/>
    </source>
</evidence>
<evidence type="ECO:0000313" key="3">
    <source>
        <dbReference type="EMBL" id="NBH60859.1"/>
    </source>
</evidence>
<feature type="transmembrane region" description="Helical" evidence="2">
    <location>
        <begin position="171"/>
        <end position="192"/>
    </location>
</feature>
<reference evidence="3 4" key="1">
    <citation type="submission" date="2018-08" db="EMBL/GenBank/DDBJ databases">
        <title>Murine metabolic-syndrome-specific gut microbial biobank.</title>
        <authorList>
            <person name="Liu C."/>
        </authorList>
    </citation>
    <scope>NUCLEOTIDE SEQUENCE [LARGE SCALE GENOMIC DNA]</scope>
    <source>
        <strain evidence="3 4">28</strain>
    </source>
</reference>
<proteinExistence type="predicted"/>
<keyword evidence="4" id="KW-1185">Reference proteome</keyword>
<dbReference type="InterPro" id="IPR003744">
    <property type="entry name" value="YhhQ"/>
</dbReference>
<dbReference type="Pfam" id="PF02592">
    <property type="entry name" value="Vut_1"/>
    <property type="match status" value="1"/>
</dbReference>
<evidence type="ECO:0000256" key="1">
    <source>
        <dbReference type="NCBIfam" id="TIGR00697"/>
    </source>
</evidence>
<protein>
    <recommendedName>
        <fullName evidence="1">Queuosine precursor transporter</fullName>
    </recommendedName>
</protein>
<feature type="transmembrane region" description="Helical" evidence="2">
    <location>
        <begin position="126"/>
        <end position="150"/>
    </location>
</feature>
<feature type="transmembrane region" description="Helical" evidence="2">
    <location>
        <begin position="6"/>
        <end position="25"/>
    </location>
</feature>
<keyword evidence="2" id="KW-1133">Transmembrane helix</keyword>
<keyword evidence="2" id="KW-0472">Membrane</keyword>
<dbReference type="PANTHER" id="PTHR34300:SF2">
    <property type="entry name" value="QUEUOSINE PRECURSOR TRANSPORTER-RELATED"/>
    <property type="match status" value="1"/>
</dbReference>